<sequence length="194" mass="21133">MCAQILAHRRRKIHLPPHSTAFSPFSHSLLFPALPLAEATMTSIVDPALAPDDSGAAVSPEELRRLRRTISNRESARRCRLRKQRRLEELRELASVLRSQNRDHAGRLGGIARRCLLVRRDNDRLLAEASALGRRLVDLRRVLALPHLRLVAAPPPLAGECAYFIAGLTSSAAVVIGGSGDIPVLVALLGIDGS</sequence>
<dbReference type="GO" id="GO:0045893">
    <property type="term" value="P:positive regulation of DNA-templated transcription"/>
    <property type="evidence" value="ECO:0007669"/>
    <property type="project" value="TreeGrafter"/>
</dbReference>
<dbReference type="InterPro" id="IPR004827">
    <property type="entry name" value="bZIP"/>
</dbReference>
<dbReference type="EMBL" id="AMZH03003669">
    <property type="protein sequence ID" value="RRT71575.1"/>
    <property type="molecule type" value="Genomic_DNA"/>
</dbReference>
<dbReference type="PROSITE" id="PS00036">
    <property type="entry name" value="BZIP_BASIC"/>
    <property type="match status" value="1"/>
</dbReference>
<dbReference type="InterPro" id="IPR046347">
    <property type="entry name" value="bZIP_sf"/>
</dbReference>
<dbReference type="PANTHER" id="PTHR45764">
    <property type="entry name" value="BZIP TRANSCRIPTION FACTOR 44"/>
    <property type="match status" value="1"/>
</dbReference>
<evidence type="ECO:0000256" key="2">
    <source>
        <dbReference type="ARBA" id="ARBA00023125"/>
    </source>
</evidence>
<dbReference type="GO" id="GO:0000976">
    <property type="term" value="F:transcription cis-regulatory region binding"/>
    <property type="evidence" value="ECO:0007669"/>
    <property type="project" value="TreeGrafter"/>
</dbReference>
<dbReference type="PANTHER" id="PTHR45764:SF21">
    <property type="entry name" value="OS03G0770000 PROTEIN"/>
    <property type="match status" value="1"/>
</dbReference>
<dbReference type="Gene3D" id="1.20.5.170">
    <property type="match status" value="1"/>
</dbReference>
<evidence type="ECO:0000256" key="4">
    <source>
        <dbReference type="ARBA" id="ARBA00023242"/>
    </source>
</evidence>
<dbReference type="SUPFAM" id="SSF57959">
    <property type="entry name" value="Leucine zipper domain"/>
    <property type="match status" value="1"/>
</dbReference>
<dbReference type="Proteomes" id="UP000287651">
    <property type="component" value="Unassembled WGS sequence"/>
</dbReference>
<comment type="caution">
    <text evidence="6">The sequence shown here is derived from an EMBL/GenBank/DDBJ whole genome shotgun (WGS) entry which is preliminary data.</text>
</comment>
<organism evidence="6 7">
    <name type="scientific">Ensete ventricosum</name>
    <name type="common">Abyssinian banana</name>
    <name type="synonym">Musa ensete</name>
    <dbReference type="NCBI Taxonomy" id="4639"/>
    <lineage>
        <taxon>Eukaryota</taxon>
        <taxon>Viridiplantae</taxon>
        <taxon>Streptophyta</taxon>
        <taxon>Embryophyta</taxon>
        <taxon>Tracheophyta</taxon>
        <taxon>Spermatophyta</taxon>
        <taxon>Magnoliopsida</taxon>
        <taxon>Liliopsida</taxon>
        <taxon>Zingiberales</taxon>
        <taxon>Musaceae</taxon>
        <taxon>Ensete</taxon>
    </lineage>
</organism>
<keyword evidence="2" id="KW-0238">DNA-binding</keyword>
<evidence type="ECO:0000256" key="3">
    <source>
        <dbReference type="ARBA" id="ARBA00023163"/>
    </source>
</evidence>
<proteinExistence type="predicted"/>
<evidence type="ECO:0000256" key="1">
    <source>
        <dbReference type="ARBA" id="ARBA00023015"/>
    </source>
</evidence>
<gene>
    <name evidence="6" type="ORF">B296_00035420</name>
</gene>
<keyword evidence="3" id="KW-0804">Transcription</keyword>
<evidence type="ECO:0000313" key="6">
    <source>
        <dbReference type="EMBL" id="RRT71575.1"/>
    </source>
</evidence>
<keyword evidence="4" id="KW-0539">Nucleus</keyword>
<name>A0A427A5Q7_ENSVE</name>
<dbReference type="SMART" id="SM00338">
    <property type="entry name" value="BRLZ"/>
    <property type="match status" value="1"/>
</dbReference>
<dbReference type="AlphaFoldDB" id="A0A427A5Q7"/>
<protein>
    <recommendedName>
        <fullName evidence="5">BZIP domain-containing protein</fullName>
    </recommendedName>
</protein>
<dbReference type="GO" id="GO:0003700">
    <property type="term" value="F:DNA-binding transcription factor activity"/>
    <property type="evidence" value="ECO:0007669"/>
    <property type="project" value="InterPro"/>
</dbReference>
<dbReference type="PROSITE" id="PS50217">
    <property type="entry name" value="BZIP"/>
    <property type="match status" value="1"/>
</dbReference>
<evidence type="ECO:0000259" key="5">
    <source>
        <dbReference type="PROSITE" id="PS50217"/>
    </source>
</evidence>
<keyword evidence="1" id="KW-0805">Transcription regulation</keyword>
<feature type="domain" description="BZIP" evidence="5">
    <location>
        <begin position="62"/>
        <end position="101"/>
    </location>
</feature>
<reference evidence="6 7" key="1">
    <citation type="journal article" date="2014" name="Agronomy (Basel)">
        <title>A Draft Genome Sequence for Ensete ventricosum, the Drought-Tolerant Tree Against Hunger.</title>
        <authorList>
            <person name="Harrison J."/>
            <person name="Moore K.A."/>
            <person name="Paszkiewicz K."/>
            <person name="Jones T."/>
            <person name="Grant M."/>
            <person name="Ambacheew D."/>
            <person name="Muzemil S."/>
            <person name="Studholme D.J."/>
        </authorList>
    </citation>
    <scope>NUCLEOTIDE SEQUENCE [LARGE SCALE GENOMIC DNA]</scope>
</reference>
<dbReference type="Pfam" id="PF00170">
    <property type="entry name" value="bZIP_1"/>
    <property type="match status" value="1"/>
</dbReference>
<dbReference type="GO" id="GO:0005634">
    <property type="term" value="C:nucleus"/>
    <property type="evidence" value="ECO:0007669"/>
    <property type="project" value="TreeGrafter"/>
</dbReference>
<accession>A0A427A5Q7</accession>
<evidence type="ECO:0000313" key="7">
    <source>
        <dbReference type="Proteomes" id="UP000287651"/>
    </source>
</evidence>